<dbReference type="RefSeq" id="WP_311163420.1">
    <property type="nucleotide sequence ID" value="NZ_JAQMHB010000003.1"/>
</dbReference>
<evidence type="ECO:0000313" key="1">
    <source>
        <dbReference type="EMBL" id="MDS9995185.1"/>
    </source>
</evidence>
<name>A0ABU2IAL6_9XANT</name>
<gene>
    <name evidence="1" type="ORF">PNQ69_20700</name>
</gene>
<accession>A0ABU2IAL6</accession>
<comment type="caution">
    <text evidence="1">The sequence shown here is derived from an EMBL/GenBank/DDBJ whole genome shotgun (WGS) entry which is preliminary data.</text>
</comment>
<protein>
    <submittedName>
        <fullName evidence="1">Uncharacterized protein</fullName>
    </submittedName>
</protein>
<sequence>MPSFFGVAGADHSNVVISPQDEIPDCNRSAHLEIIQVDSQLFSVNITLECKYVLDFSICLLDLPGFSIKFKNGEKGKMGQIRLDKNWKGMFYGPPARG</sequence>
<dbReference type="Proteomes" id="UP001260534">
    <property type="component" value="Unassembled WGS sequence"/>
</dbReference>
<proteinExistence type="predicted"/>
<keyword evidence="2" id="KW-1185">Reference proteome</keyword>
<dbReference type="EMBL" id="JAQMHB010000003">
    <property type="protein sequence ID" value="MDS9995185.1"/>
    <property type="molecule type" value="Genomic_DNA"/>
</dbReference>
<reference evidence="1 2" key="1">
    <citation type="submission" date="2023-01" db="EMBL/GenBank/DDBJ databases">
        <title>Xanthomonas hawaiianensis sp. nov. isolated from Araceae family in Hawaii.</title>
        <authorList>
            <person name="Chunag S.-C."/>
            <person name="Dobhal S."/>
            <person name="Alvarez A."/>
            <person name="Arif M."/>
        </authorList>
    </citation>
    <scope>NUCLEOTIDE SEQUENCE [LARGE SCALE GENOMIC DNA]</scope>
    <source>
        <strain evidence="1 2">A2111</strain>
    </source>
</reference>
<organism evidence="1 2">
    <name type="scientific">Xanthomonas hawaiiensis</name>
    <dbReference type="NCBI Taxonomy" id="3003247"/>
    <lineage>
        <taxon>Bacteria</taxon>
        <taxon>Pseudomonadati</taxon>
        <taxon>Pseudomonadota</taxon>
        <taxon>Gammaproteobacteria</taxon>
        <taxon>Lysobacterales</taxon>
        <taxon>Lysobacteraceae</taxon>
        <taxon>Xanthomonas</taxon>
    </lineage>
</organism>
<evidence type="ECO:0000313" key="2">
    <source>
        <dbReference type="Proteomes" id="UP001260534"/>
    </source>
</evidence>